<evidence type="ECO:0000256" key="6">
    <source>
        <dbReference type="ARBA" id="ARBA00022989"/>
    </source>
</evidence>
<dbReference type="SFLD" id="SFLDG00002">
    <property type="entry name" value="C1.7:_P-type_atpase_like"/>
    <property type="match status" value="1"/>
</dbReference>
<evidence type="ECO:0000256" key="5">
    <source>
        <dbReference type="ARBA" id="ARBA00022967"/>
    </source>
</evidence>
<sequence>MGAPLTVLHQSKTRIRLGVAFPLNEACHDYLTELSKQFSSIRALHFYQTNKQFAIQFDRQQLDQVKAYLQAIDWEILMAKVRDNPIDHGPESVYDIVSNALYFKALRMALLPTSWRHGLILLRAVRFVKEAIKSLLTGKLDMHVLDASAIFVSLLSGDFRSADTIIFLLNLGDQLEAWSYETSLANLEQSLGKQEFPVWIQTEEGEQLKVNSTEISIGSHIVCQEGDDIPFDGTVIQGDGHVNESSITGEVFLVHKQAGDIVHSNTTLESGELIVEVTNNKPNARISDMIELIKTASTHQSTNATELTQKADNLVKYNFLGMALTYLLTRSISKALVFILVDYSCALKISTPISYISAINEGVERGIVIKGSRYLEVMNQIDTFVFDKTGTLTTSIPMINRIEPFYDYSIEDVLRIGACLEEHIYHPIAQAIVQEADNNHIIHEEFHGKITHVVAKGIISTYQDKTLLIGSKSFMEEHDIQFNANQREMITTYEDQYNLLYLAYGEQLIALFFIDMPLRQNTTDVLEQLKASGKSIVLLSGDHAARVAKLDQKIGFDATYSEVYPEDKHRIIQELQAEGRSVFMIGDGLNDSAALSQADIGAVFQEGSDLARQASDIIIKTDDLQSLHTLIDLSDGVQQKVQRNMTHTYTINSSLIVMGLLDLLSPSFLATLHNSATLLMITRSFFNVLD</sequence>
<dbReference type="GO" id="GO:0046872">
    <property type="term" value="F:metal ion binding"/>
    <property type="evidence" value="ECO:0007669"/>
    <property type="project" value="UniProtKB-KW"/>
</dbReference>
<protein>
    <recommendedName>
        <fullName evidence="8">Cd(2+)-exporting ATPase</fullName>
        <ecNumber evidence="8">7.2.2.21</ecNumber>
    </recommendedName>
</protein>
<dbReference type="AlphaFoldDB" id="A0A1S8KQA4"/>
<dbReference type="PRINTS" id="PR00119">
    <property type="entry name" value="CATATPASE"/>
</dbReference>
<dbReference type="InterPro" id="IPR023214">
    <property type="entry name" value="HAD_sf"/>
</dbReference>
<dbReference type="Proteomes" id="UP000190409">
    <property type="component" value="Unassembled WGS sequence"/>
</dbReference>
<dbReference type="InterPro" id="IPR044492">
    <property type="entry name" value="P_typ_ATPase_HD_dom"/>
</dbReference>
<keyword evidence="10" id="KW-0547">Nucleotide-binding</keyword>
<dbReference type="GO" id="GO:0005886">
    <property type="term" value="C:plasma membrane"/>
    <property type="evidence" value="ECO:0007669"/>
    <property type="project" value="UniProtKB-SubCell"/>
</dbReference>
<dbReference type="NCBIfam" id="TIGR01494">
    <property type="entry name" value="ATPase_P-type"/>
    <property type="match status" value="1"/>
</dbReference>
<dbReference type="InterPro" id="IPR008250">
    <property type="entry name" value="ATPase_P-typ_transduc_dom_A_sf"/>
</dbReference>
<comment type="catalytic activity">
    <reaction evidence="9">
        <text>Cd(2+)(in) + ATP + H2O = Cd(2+)(out) + ADP + phosphate + H(+)</text>
        <dbReference type="Rhea" id="RHEA:12132"/>
        <dbReference type="ChEBI" id="CHEBI:15377"/>
        <dbReference type="ChEBI" id="CHEBI:15378"/>
        <dbReference type="ChEBI" id="CHEBI:30616"/>
        <dbReference type="ChEBI" id="CHEBI:43474"/>
        <dbReference type="ChEBI" id="CHEBI:48775"/>
        <dbReference type="ChEBI" id="CHEBI:456216"/>
        <dbReference type="EC" id="7.2.2.21"/>
    </reaction>
</comment>
<name>A0A1S8KQA4_9LACT</name>
<keyword evidence="3" id="KW-0104">Cadmium</keyword>
<dbReference type="SUPFAM" id="SSF81653">
    <property type="entry name" value="Calcium ATPase, transduction domain A"/>
    <property type="match status" value="1"/>
</dbReference>
<dbReference type="PROSITE" id="PS00154">
    <property type="entry name" value="ATPASE_E1_E2"/>
    <property type="match status" value="1"/>
</dbReference>
<dbReference type="Gene3D" id="3.40.50.1000">
    <property type="entry name" value="HAD superfamily/HAD-like"/>
    <property type="match status" value="1"/>
</dbReference>
<dbReference type="InterPro" id="IPR027256">
    <property type="entry name" value="P-typ_ATPase_IB"/>
</dbReference>
<keyword evidence="6" id="KW-1133">Transmembrane helix</keyword>
<keyword evidence="4" id="KW-0812">Transmembrane</keyword>
<dbReference type="InterPro" id="IPR059000">
    <property type="entry name" value="ATPase_P-type_domA"/>
</dbReference>
<comment type="caution">
    <text evidence="12">The sequence shown here is derived from an EMBL/GenBank/DDBJ whole genome shotgun (WGS) entry which is preliminary data.</text>
</comment>
<evidence type="ECO:0000256" key="9">
    <source>
        <dbReference type="ARBA" id="ARBA00049338"/>
    </source>
</evidence>
<dbReference type="Gene3D" id="2.70.150.10">
    <property type="entry name" value="Calcium-transporting ATPase, cytoplasmic transduction domain A"/>
    <property type="match status" value="1"/>
</dbReference>
<keyword evidence="10" id="KW-1003">Cell membrane</keyword>
<evidence type="ECO:0000256" key="1">
    <source>
        <dbReference type="ARBA" id="ARBA00004141"/>
    </source>
</evidence>
<dbReference type="GO" id="GO:0005524">
    <property type="term" value="F:ATP binding"/>
    <property type="evidence" value="ECO:0007669"/>
    <property type="project" value="UniProtKB-UniRule"/>
</dbReference>
<evidence type="ECO:0000259" key="11">
    <source>
        <dbReference type="Pfam" id="PF00122"/>
    </source>
</evidence>
<dbReference type="InterPro" id="IPR036412">
    <property type="entry name" value="HAD-like_sf"/>
</dbReference>
<dbReference type="Pfam" id="PF00122">
    <property type="entry name" value="E1-E2_ATPase"/>
    <property type="match status" value="1"/>
</dbReference>
<dbReference type="Pfam" id="PF00702">
    <property type="entry name" value="Hydrolase"/>
    <property type="match status" value="1"/>
</dbReference>
<evidence type="ECO:0000256" key="10">
    <source>
        <dbReference type="RuleBase" id="RU362081"/>
    </source>
</evidence>
<dbReference type="SFLD" id="SFLDF00027">
    <property type="entry name" value="p-type_atpase"/>
    <property type="match status" value="1"/>
</dbReference>
<feature type="domain" description="P-type ATPase A" evidence="11">
    <location>
        <begin position="203"/>
        <end position="293"/>
    </location>
</feature>
<reference evidence="12 13" key="1">
    <citation type="submission" date="2017-01" db="EMBL/GenBank/DDBJ databases">
        <title>Complete Genome Sequence of Dolosigranulum pigrum isolated from a Patient with interstitial lung disease.</title>
        <authorList>
            <person name="Mukhopadhyay R."/>
            <person name="Joaquin J."/>
            <person name="Hogue R."/>
            <person name="Fitzgerald S."/>
            <person name="Jospin G."/>
            <person name="Eisen J.A."/>
            <person name="Chaturvedi V."/>
        </authorList>
    </citation>
    <scope>NUCLEOTIDE SEQUENCE [LARGE SCALE GENOMIC DNA]</scope>
    <source>
        <strain evidence="12 13">15S00348</strain>
    </source>
</reference>
<dbReference type="InterPro" id="IPR018303">
    <property type="entry name" value="ATPase_P-typ_P_site"/>
</dbReference>
<dbReference type="Gene3D" id="3.40.1110.10">
    <property type="entry name" value="Calcium-transporting ATPase, cytoplasmic domain N"/>
    <property type="match status" value="1"/>
</dbReference>
<dbReference type="EMBL" id="MUYF01000003">
    <property type="protein sequence ID" value="OOL81918.1"/>
    <property type="molecule type" value="Genomic_DNA"/>
</dbReference>
<keyword evidence="10" id="KW-0479">Metal-binding</keyword>
<dbReference type="PANTHER" id="PTHR48085">
    <property type="entry name" value="CADMIUM/ZINC-TRANSPORTING ATPASE HMA2-RELATED"/>
    <property type="match status" value="1"/>
</dbReference>
<evidence type="ECO:0000256" key="4">
    <source>
        <dbReference type="ARBA" id="ARBA00022692"/>
    </source>
</evidence>
<proteinExistence type="inferred from homology"/>
<dbReference type="GO" id="GO:0008551">
    <property type="term" value="F:P-type cadmium transporter activity"/>
    <property type="evidence" value="ECO:0007669"/>
    <property type="project" value="UniProtKB-EC"/>
</dbReference>
<dbReference type="GO" id="GO:0016887">
    <property type="term" value="F:ATP hydrolysis activity"/>
    <property type="evidence" value="ECO:0007669"/>
    <property type="project" value="InterPro"/>
</dbReference>
<dbReference type="PRINTS" id="PR00120">
    <property type="entry name" value="HATPASE"/>
</dbReference>
<dbReference type="NCBIfam" id="TIGR01525">
    <property type="entry name" value="ATPase-IB_hvy"/>
    <property type="match status" value="1"/>
</dbReference>
<comment type="similarity">
    <text evidence="2 10">Belongs to the cation transport ATPase (P-type) (TC 3.A.3) family. Type IB subfamily.</text>
</comment>
<keyword evidence="5" id="KW-1278">Translocase</keyword>
<evidence type="ECO:0000313" key="12">
    <source>
        <dbReference type="EMBL" id="OOL81918.1"/>
    </source>
</evidence>
<evidence type="ECO:0000256" key="7">
    <source>
        <dbReference type="ARBA" id="ARBA00023136"/>
    </source>
</evidence>
<dbReference type="EC" id="7.2.2.21" evidence="8"/>
<accession>A0A1S8KQA4</accession>
<dbReference type="PANTHER" id="PTHR48085:SF5">
    <property type="entry name" value="CADMIUM_ZINC-TRANSPORTING ATPASE HMA4-RELATED"/>
    <property type="match status" value="1"/>
</dbReference>
<evidence type="ECO:0000256" key="2">
    <source>
        <dbReference type="ARBA" id="ARBA00006024"/>
    </source>
</evidence>
<gene>
    <name evidence="12" type="ORF">BWX42_09645</name>
</gene>
<evidence type="ECO:0000256" key="8">
    <source>
        <dbReference type="ARBA" id="ARBA00039103"/>
    </source>
</evidence>
<keyword evidence="7" id="KW-0472">Membrane</keyword>
<dbReference type="SUPFAM" id="SSF56784">
    <property type="entry name" value="HAD-like"/>
    <property type="match status" value="1"/>
</dbReference>
<evidence type="ECO:0000256" key="3">
    <source>
        <dbReference type="ARBA" id="ARBA00022539"/>
    </source>
</evidence>
<dbReference type="SFLD" id="SFLDS00003">
    <property type="entry name" value="Haloacid_Dehalogenase"/>
    <property type="match status" value="1"/>
</dbReference>
<dbReference type="InterPro" id="IPR023299">
    <property type="entry name" value="ATPase_P-typ_cyto_dom_N"/>
</dbReference>
<dbReference type="InterPro" id="IPR051014">
    <property type="entry name" value="Cation_Transport_ATPase_IB"/>
</dbReference>
<dbReference type="InterPro" id="IPR001757">
    <property type="entry name" value="P_typ_ATPase"/>
</dbReference>
<evidence type="ECO:0000313" key="13">
    <source>
        <dbReference type="Proteomes" id="UP000190409"/>
    </source>
</evidence>
<organism evidence="12 13">
    <name type="scientific">Dolosigranulum pigrum</name>
    <dbReference type="NCBI Taxonomy" id="29394"/>
    <lineage>
        <taxon>Bacteria</taxon>
        <taxon>Bacillati</taxon>
        <taxon>Bacillota</taxon>
        <taxon>Bacilli</taxon>
        <taxon>Lactobacillales</taxon>
        <taxon>Carnobacteriaceae</taxon>
        <taxon>Dolosigranulum</taxon>
    </lineage>
</organism>
<comment type="subcellular location">
    <subcellularLocation>
        <location evidence="10">Cell membrane</location>
    </subcellularLocation>
    <subcellularLocation>
        <location evidence="1">Membrane</location>
        <topology evidence="1">Multi-pass membrane protein</topology>
    </subcellularLocation>
</comment>
<keyword evidence="10" id="KW-0067">ATP-binding</keyword>